<feature type="transmembrane region" description="Helical" evidence="7">
    <location>
        <begin position="35"/>
        <end position="55"/>
    </location>
</feature>
<accession>A0A1M6MIV4</accession>
<feature type="domain" description="ACT" evidence="8">
    <location>
        <begin position="148"/>
        <end position="222"/>
    </location>
</feature>
<evidence type="ECO:0000256" key="1">
    <source>
        <dbReference type="ARBA" id="ARBA00004651"/>
    </source>
</evidence>
<dbReference type="InterPro" id="IPR003416">
    <property type="entry name" value="MgtC/SapB/SrpB/YhiD_fam"/>
</dbReference>
<gene>
    <name evidence="9" type="ORF">SAMN02745883_00567</name>
</gene>
<dbReference type="PROSITE" id="PS51671">
    <property type="entry name" value="ACT"/>
    <property type="match status" value="1"/>
</dbReference>
<keyword evidence="4 7" id="KW-0812">Transmembrane</keyword>
<evidence type="ECO:0000259" key="8">
    <source>
        <dbReference type="PROSITE" id="PS51671"/>
    </source>
</evidence>
<dbReference type="SUPFAM" id="SSF55021">
    <property type="entry name" value="ACT-like"/>
    <property type="match status" value="1"/>
</dbReference>
<dbReference type="InterPro" id="IPR045865">
    <property type="entry name" value="ACT-like_dom_sf"/>
</dbReference>
<comment type="subcellular location">
    <subcellularLocation>
        <location evidence="1">Cell membrane</location>
        <topology evidence="1">Multi-pass membrane protein</topology>
    </subcellularLocation>
</comment>
<dbReference type="PANTHER" id="PTHR33778:SF1">
    <property type="entry name" value="MAGNESIUM TRANSPORTER YHID-RELATED"/>
    <property type="match status" value="1"/>
</dbReference>
<feature type="transmembrane region" description="Helical" evidence="7">
    <location>
        <begin position="67"/>
        <end position="86"/>
    </location>
</feature>
<keyword evidence="3" id="KW-1003">Cell membrane</keyword>
<evidence type="ECO:0000256" key="6">
    <source>
        <dbReference type="ARBA" id="ARBA00023136"/>
    </source>
</evidence>
<reference evidence="9 10" key="1">
    <citation type="submission" date="2016-11" db="EMBL/GenBank/DDBJ databases">
        <authorList>
            <person name="Jaros S."/>
            <person name="Januszkiewicz K."/>
            <person name="Wedrychowicz H."/>
        </authorList>
    </citation>
    <scope>NUCLEOTIDE SEQUENCE [LARGE SCALE GENOMIC DNA]</scope>
    <source>
        <strain evidence="9 10">DSM 14501</strain>
    </source>
</reference>
<dbReference type="PANTHER" id="PTHR33778">
    <property type="entry name" value="PROTEIN MGTC"/>
    <property type="match status" value="1"/>
</dbReference>
<comment type="similarity">
    <text evidence="2">Belongs to the MgtC/SapB family.</text>
</comment>
<dbReference type="InterPro" id="IPR049177">
    <property type="entry name" value="MgtC_SapB_SrpB_YhiD_N"/>
</dbReference>
<dbReference type="Pfam" id="PF02308">
    <property type="entry name" value="MgtC"/>
    <property type="match status" value="1"/>
</dbReference>
<evidence type="ECO:0000256" key="7">
    <source>
        <dbReference type="SAM" id="Phobius"/>
    </source>
</evidence>
<dbReference type="Pfam" id="PF13291">
    <property type="entry name" value="ACT_4"/>
    <property type="match status" value="1"/>
</dbReference>
<dbReference type="Gene3D" id="3.30.70.260">
    <property type="match status" value="1"/>
</dbReference>
<dbReference type="AlphaFoldDB" id="A0A1M6MIV4"/>
<feature type="transmembrane region" description="Helical" evidence="7">
    <location>
        <begin position="7"/>
        <end position="23"/>
    </location>
</feature>
<sequence>MIKNTDIIIRIILACILGGLVGMERESINRPAGFRTHILVCLGSTIVMLNGIFLLNNYHHYTNLDPARLGAQVISGIGFLGAGTILKEGLSIKGLTTAASLWAVACIGLAIGSGFYLTAILSTFLVFIILLFFSKFEKYISRKHNELSLKIITLNKPGQIGKIGTKLGKMNISITNINMKNIDDTKIAIIVTVKVPRGTIASKILENLSELDDITSVECLND</sequence>
<dbReference type="EMBL" id="FRAJ01000004">
    <property type="protein sequence ID" value="SHJ83377.1"/>
    <property type="molecule type" value="Genomic_DNA"/>
</dbReference>
<evidence type="ECO:0000313" key="9">
    <source>
        <dbReference type="EMBL" id="SHJ83377.1"/>
    </source>
</evidence>
<keyword evidence="5 7" id="KW-1133">Transmembrane helix</keyword>
<name>A0A1M6MIV4_9FIRM</name>
<protein>
    <submittedName>
        <fullName evidence="9">Putative Mg2+ transporter-C (MgtC) family protein</fullName>
    </submittedName>
</protein>
<keyword evidence="6 7" id="KW-0472">Membrane</keyword>
<evidence type="ECO:0000256" key="2">
    <source>
        <dbReference type="ARBA" id="ARBA00009298"/>
    </source>
</evidence>
<dbReference type="GO" id="GO:0005886">
    <property type="term" value="C:plasma membrane"/>
    <property type="evidence" value="ECO:0007669"/>
    <property type="project" value="UniProtKB-SubCell"/>
</dbReference>
<organism evidence="9 10">
    <name type="scientific">Caminicella sporogenes DSM 14501</name>
    <dbReference type="NCBI Taxonomy" id="1121266"/>
    <lineage>
        <taxon>Bacteria</taxon>
        <taxon>Bacillati</taxon>
        <taxon>Bacillota</taxon>
        <taxon>Clostridia</taxon>
        <taxon>Peptostreptococcales</taxon>
        <taxon>Caminicellaceae</taxon>
        <taxon>Caminicella</taxon>
    </lineage>
</organism>
<dbReference type="InterPro" id="IPR002912">
    <property type="entry name" value="ACT_dom"/>
</dbReference>
<dbReference type="PRINTS" id="PR01837">
    <property type="entry name" value="MGTCSAPBPROT"/>
</dbReference>
<evidence type="ECO:0000256" key="3">
    <source>
        <dbReference type="ARBA" id="ARBA00022475"/>
    </source>
</evidence>
<evidence type="ECO:0000256" key="4">
    <source>
        <dbReference type="ARBA" id="ARBA00022692"/>
    </source>
</evidence>
<evidence type="ECO:0000256" key="5">
    <source>
        <dbReference type="ARBA" id="ARBA00022989"/>
    </source>
</evidence>
<feature type="transmembrane region" description="Helical" evidence="7">
    <location>
        <begin position="101"/>
        <end position="133"/>
    </location>
</feature>
<dbReference type="Proteomes" id="UP000184082">
    <property type="component" value="Unassembled WGS sequence"/>
</dbReference>
<evidence type="ECO:0000313" key="10">
    <source>
        <dbReference type="Proteomes" id="UP000184082"/>
    </source>
</evidence>
<dbReference type="STRING" id="1121266.SAMN02745883_00567"/>
<keyword evidence="10" id="KW-1185">Reference proteome</keyword>
<proteinExistence type="inferred from homology"/>